<keyword evidence="1" id="KW-0472">Membrane</keyword>
<dbReference type="Proteomes" id="UP001189429">
    <property type="component" value="Unassembled WGS sequence"/>
</dbReference>
<accession>A0ABN9PTX3</accession>
<evidence type="ECO:0000313" key="3">
    <source>
        <dbReference type="EMBL" id="CAK0793941.1"/>
    </source>
</evidence>
<evidence type="ECO:0000313" key="4">
    <source>
        <dbReference type="Proteomes" id="UP001189429"/>
    </source>
</evidence>
<feature type="transmembrane region" description="Helical" evidence="1">
    <location>
        <begin position="73"/>
        <end position="93"/>
    </location>
</feature>
<dbReference type="InterPro" id="IPR001853">
    <property type="entry name" value="DSBA-like_thioredoxin_dom"/>
</dbReference>
<protein>
    <recommendedName>
        <fullName evidence="2">DSBA-like thioredoxin domain-containing protein</fullName>
    </recommendedName>
</protein>
<keyword evidence="1" id="KW-1133">Transmembrane helix</keyword>
<feature type="domain" description="DSBA-like thioredoxin" evidence="2">
    <location>
        <begin position="431"/>
        <end position="623"/>
    </location>
</feature>
<dbReference type="SUPFAM" id="SSF52833">
    <property type="entry name" value="Thioredoxin-like"/>
    <property type="match status" value="1"/>
</dbReference>
<reference evidence="3" key="1">
    <citation type="submission" date="2023-10" db="EMBL/GenBank/DDBJ databases">
        <authorList>
            <person name="Chen Y."/>
            <person name="Shah S."/>
            <person name="Dougan E. K."/>
            <person name="Thang M."/>
            <person name="Chan C."/>
        </authorList>
    </citation>
    <scope>NUCLEOTIDE SEQUENCE [LARGE SCALE GENOMIC DNA]</scope>
</reference>
<dbReference type="PANTHER" id="PTHR13887:SF46">
    <property type="entry name" value="DSBA-LIKE THIOREDOXIN DOMAIN-CONTAINING PROTEIN"/>
    <property type="match status" value="1"/>
</dbReference>
<organism evidence="3 4">
    <name type="scientific">Prorocentrum cordatum</name>
    <dbReference type="NCBI Taxonomy" id="2364126"/>
    <lineage>
        <taxon>Eukaryota</taxon>
        <taxon>Sar</taxon>
        <taxon>Alveolata</taxon>
        <taxon>Dinophyceae</taxon>
        <taxon>Prorocentrales</taxon>
        <taxon>Prorocentraceae</taxon>
        <taxon>Prorocentrum</taxon>
    </lineage>
</organism>
<dbReference type="Pfam" id="PF01323">
    <property type="entry name" value="DSBA"/>
    <property type="match status" value="1"/>
</dbReference>
<name>A0ABN9PTX3_9DINO</name>
<keyword evidence="4" id="KW-1185">Reference proteome</keyword>
<sequence>MQEAIQRELRRYTQNWIGDPRNEQQTEQDVAEDWMEWCVPYTAEQLRDPEIGMKTCLVMRAVGTELERCARRLIALEFAAVLVTVTVFGGYVISRKRTGQRGMVFGGVQRYKRVKGLASALLEFDAFCARVGKQQLVDDVSLQWTGHAKHSGTELGEGIDQLKFELQGLQLPIQVKKLGYVASSSRASRAFRSAARARQVMGLPWIRNLGHELAGPKVRRQQEAARLQQLRGRVRRSLILKKAVGASRITRIQAAGITPSVTHGASVSGVADAVLKPIRSVAALLAGVRPTGRICMGMLMQDQPFYDPLYAATTSIVFMYASMLWEGRVEMQALSGTWDFVNGQMSAQPSWSRTDPPEVILKTRERLDRLAWESAQDDPHEALQFAYAIPLQPPASEMPPMCPDFVHHWGDAEIPWGGRFVRHSVVIAIVVNQVSVKYKPYMIDPGTQASGEDAAEPADYKAYCRRRWGGDGWTYSLRDRGQELGLPFGQWDYWPNTLNAHRVCAYLEERDQADDSLGEKERERRGLALVAKYYEMTYERGVNISTPEGAAQALEELGFAPAEDALRWLQQGGGKDTVNAQDRFAKRDMEISGVPYFVISDGEGQSRPQALSGAQSSRSFLQAMYKVAR</sequence>
<dbReference type="EMBL" id="CAUYUJ010001058">
    <property type="protein sequence ID" value="CAK0793941.1"/>
    <property type="molecule type" value="Genomic_DNA"/>
</dbReference>
<evidence type="ECO:0000259" key="2">
    <source>
        <dbReference type="Pfam" id="PF01323"/>
    </source>
</evidence>
<evidence type="ECO:0000256" key="1">
    <source>
        <dbReference type="SAM" id="Phobius"/>
    </source>
</evidence>
<comment type="caution">
    <text evidence="3">The sequence shown here is derived from an EMBL/GenBank/DDBJ whole genome shotgun (WGS) entry which is preliminary data.</text>
</comment>
<dbReference type="Gene3D" id="3.40.30.10">
    <property type="entry name" value="Glutaredoxin"/>
    <property type="match status" value="1"/>
</dbReference>
<dbReference type="PANTHER" id="PTHR13887">
    <property type="entry name" value="GLUTATHIONE S-TRANSFERASE KAPPA"/>
    <property type="match status" value="1"/>
</dbReference>
<proteinExistence type="predicted"/>
<gene>
    <name evidence="3" type="ORF">PCOR1329_LOCUS4080</name>
</gene>
<dbReference type="InterPro" id="IPR036249">
    <property type="entry name" value="Thioredoxin-like_sf"/>
</dbReference>
<keyword evidence="1" id="KW-0812">Transmembrane</keyword>